<evidence type="ECO:0000313" key="1">
    <source>
        <dbReference type="Ensembl" id="ENSCABP00000010566.1"/>
    </source>
</evidence>
<reference evidence="1" key="1">
    <citation type="submission" date="2025-08" db="UniProtKB">
        <authorList>
            <consortium name="Ensembl"/>
        </authorList>
    </citation>
    <scope>IDENTIFICATION</scope>
</reference>
<dbReference type="Ensembl" id="ENSCABT00000011568.1">
    <property type="protein sequence ID" value="ENSCABP00000010566.1"/>
    <property type="gene ID" value="ENSCABG00000007907.1"/>
</dbReference>
<accession>A0A8C0IPU5</accession>
<keyword evidence="2" id="KW-1185">Reference proteome</keyword>
<dbReference type="Proteomes" id="UP000694404">
    <property type="component" value="Unplaced"/>
</dbReference>
<dbReference type="AlphaFoldDB" id="A0A8C0IPU5"/>
<proteinExistence type="predicted"/>
<protein>
    <submittedName>
        <fullName evidence="1">Uncharacterized protein</fullName>
    </submittedName>
</protein>
<organism evidence="1 2">
    <name type="scientific">Chelonoidis abingdonii</name>
    <name type="common">Abingdon island giant tortoise</name>
    <name type="synonym">Testudo abingdonii</name>
    <dbReference type="NCBI Taxonomy" id="106734"/>
    <lineage>
        <taxon>Eukaryota</taxon>
        <taxon>Metazoa</taxon>
        <taxon>Chordata</taxon>
        <taxon>Craniata</taxon>
        <taxon>Vertebrata</taxon>
        <taxon>Euteleostomi</taxon>
        <taxon>Archelosauria</taxon>
        <taxon>Testudinata</taxon>
        <taxon>Testudines</taxon>
        <taxon>Cryptodira</taxon>
        <taxon>Durocryptodira</taxon>
        <taxon>Testudinoidea</taxon>
        <taxon>Testudinidae</taxon>
        <taxon>Chelonoidis</taxon>
    </lineage>
</organism>
<reference evidence="1" key="2">
    <citation type="submission" date="2025-09" db="UniProtKB">
        <authorList>
            <consortium name="Ensembl"/>
        </authorList>
    </citation>
    <scope>IDENTIFICATION</scope>
</reference>
<sequence length="61" mass="6772">MVSWFLSFGAKDTKHHLDFLLQKPDSCEHRIGSTPEVKEKLDVVVCGTGVYSLAIPNKINA</sequence>
<name>A0A8C0IPU5_CHEAB</name>
<evidence type="ECO:0000313" key="2">
    <source>
        <dbReference type="Proteomes" id="UP000694404"/>
    </source>
</evidence>